<evidence type="ECO:0000313" key="4">
    <source>
        <dbReference type="Proteomes" id="UP000002008"/>
    </source>
</evidence>
<accession>A9WJV6</accession>
<evidence type="ECO:0000256" key="1">
    <source>
        <dbReference type="SAM" id="MobiDB-lite"/>
    </source>
</evidence>
<evidence type="ECO:0000259" key="2">
    <source>
        <dbReference type="Pfam" id="PF13280"/>
    </source>
</evidence>
<feature type="region of interest" description="Disordered" evidence="1">
    <location>
        <begin position="654"/>
        <end position="700"/>
    </location>
</feature>
<dbReference type="AlphaFoldDB" id="A9WJV6"/>
<dbReference type="STRING" id="324602.Caur_3387"/>
<dbReference type="Proteomes" id="UP000002008">
    <property type="component" value="Chromosome"/>
</dbReference>
<dbReference type="EnsemblBacteria" id="ABY36572">
    <property type="protein sequence ID" value="ABY36572"/>
    <property type="gene ID" value="Caur_3387"/>
</dbReference>
<dbReference type="PANTHER" id="PTHR34580">
    <property type="match status" value="1"/>
</dbReference>
<dbReference type="Pfam" id="PF13280">
    <property type="entry name" value="WYL"/>
    <property type="match status" value="1"/>
</dbReference>
<dbReference type="PATRIC" id="fig|324602.8.peg.3811"/>
<dbReference type="KEGG" id="cau:Caur_3387"/>
<dbReference type="HOGENOM" id="CLU_394760_0_0_0"/>
<dbReference type="PROSITE" id="PS52050">
    <property type="entry name" value="WYL"/>
    <property type="match status" value="1"/>
</dbReference>
<organism evidence="3 4">
    <name type="scientific">Chloroflexus aurantiacus (strain ATCC 29366 / DSM 635 / J-10-fl)</name>
    <dbReference type="NCBI Taxonomy" id="324602"/>
    <lineage>
        <taxon>Bacteria</taxon>
        <taxon>Bacillati</taxon>
        <taxon>Chloroflexota</taxon>
        <taxon>Chloroflexia</taxon>
        <taxon>Chloroflexales</taxon>
        <taxon>Chloroflexineae</taxon>
        <taxon>Chloroflexaceae</taxon>
        <taxon>Chloroflexus</taxon>
    </lineage>
</organism>
<dbReference type="InterPro" id="IPR051534">
    <property type="entry name" value="CBASS_pafABC_assoc_protein"/>
</dbReference>
<feature type="domain" description="WYL" evidence="2">
    <location>
        <begin position="584"/>
        <end position="650"/>
    </location>
</feature>
<dbReference type="eggNOG" id="COG2378">
    <property type="taxonomic scope" value="Bacteria"/>
</dbReference>
<dbReference type="PANTHER" id="PTHR34580:SF3">
    <property type="entry name" value="PROTEIN PAFB"/>
    <property type="match status" value="1"/>
</dbReference>
<sequence length="700" mass="78628">MLRWACYLADVPVVLQRLIAATHRVPLPRQAEAVCCLSVLRRAICRPEAVRTRYFMLTAETQQALQMLRLRRGTLSPTTIEHMLGPIRPLRELRLDRRPRTVGETLVLLGWLLPRPARPHHPAGWVLAPELRRWLPKPLPAQAGPVPDLSAVATAPALIATYTILIASAQRPLSIRHDRSFTGPALRRLRDLAPGCDPELWQWLLPLLVDLRLLQRIGATVAPSPAFQQFLRMTVAEKLSLLRTAWECQPRTERWLTRLRISVRGLDWPALRRRLLHWGMMVTSSGIPVDSSFVTLHASFGPLVDGTTHCLTPIRRMPWTYRSQQRVWYAAVAGPLTWLGVLPTTWAPTTTMSWHYDDQNRLITTPITDVDDDLRTVQSWLTFVGVDQSVLRWQIDTARIRRLLAGGQDLSDLARVWQRRLDDQLPGWVPTGVVPCARLITRTVLVCDTPTVLSADGCRSVVHRSLATQIAPGIALVTPGREQALIRTLERTGVLTIAEPEGQMPPPAPASFPAEAHVLPPPTQVNASSPPFVSLHPTQAAALTPVVDAAVSSDEHWCISDRLQEEGNRPAVVPAPDPARLNDTLQQVHTAIRRREALLLSYQPPQQLAHERLVQPLRIERHGERWLLYAYCTTRQAERCFRIDRILNLTRLSRNRSARQPSAKGRPQLQRTGNGGGRLSPSQPPSSPDGRLLRIWMTDS</sequence>
<name>A9WJV6_CHLAA</name>
<gene>
    <name evidence="3" type="ordered locus">Caur_3387</name>
</gene>
<reference evidence="4" key="1">
    <citation type="journal article" date="2011" name="BMC Genomics">
        <title>Complete genome sequence of the filamentous anoxygenic phototrophic bacterium Chloroflexus aurantiacus.</title>
        <authorList>
            <person name="Tang K.H."/>
            <person name="Barry K."/>
            <person name="Chertkov O."/>
            <person name="Dalin E."/>
            <person name="Han C.S."/>
            <person name="Hauser L.J."/>
            <person name="Honchak B.M."/>
            <person name="Karbach L.E."/>
            <person name="Land M.L."/>
            <person name="Lapidus A."/>
            <person name="Larimer F.W."/>
            <person name="Mikhailova N."/>
            <person name="Pitluck S."/>
            <person name="Pierson B.K."/>
            <person name="Blankenship R.E."/>
        </authorList>
    </citation>
    <scope>NUCLEOTIDE SEQUENCE [LARGE SCALE GENOMIC DNA]</scope>
    <source>
        <strain evidence="4">ATCC 29366 / DSM 635 / J-10-fl</strain>
    </source>
</reference>
<dbReference type="InParanoid" id="A9WJV6"/>
<dbReference type="InterPro" id="IPR026881">
    <property type="entry name" value="WYL_dom"/>
</dbReference>
<proteinExistence type="predicted"/>
<evidence type="ECO:0000313" key="3">
    <source>
        <dbReference type="EMBL" id="ABY36572.1"/>
    </source>
</evidence>
<dbReference type="EMBL" id="CP000909">
    <property type="protein sequence ID" value="ABY36572.1"/>
    <property type="molecule type" value="Genomic_DNA"/>
</dbReference>
<protein>
    <recommendedName>
        <fullName evidence="2">WYL domain-containing protein</fullName>
    </recommendedName>
</protein>
<keyword evidence="4" id="KW-1185">Reference proteome</keyword>